<dbReference type="eggNOG" id="ENOG5031P6D">
    <property type="taxonomic scope" value="Bacteria"/>
</dbReference>
<feature type="region of interest" description="Disordered" evidence="1">
    <location>
        <begin position="247"/>
        <end position="278"/>
    </location>
</feature>
<organism evidence="2 3">
    <name type="scientific">Oceanithermus profundus (strain DSM 14977 / NBRC 100410 / VKM B-2274 / 506)</name>
    <dbReference type="NCBI Taxonomy" id="670487"/>
    <lineage>
        <taxon>Bacteria</taxon>
        <taxon>Thermotogati</taxon>
        <taxon>Deinococcota</taxon>
        <taxon>Deinococci</taxon>
        <taxon>Thermales</taxon>
        <taxon>Thermaceae</taxon>
        <taxon>Oceanithermus</taxon>
    </lineage>
</organism>
<proteinExistence type="predicted"/>
<keyword evidence="3" id="KW-1185">Reference proteome</keyword>
<dbReference type="InterPro" id="IPR058915">
    <property type="entry name" value="AcrVA2-like"/>
</dbReference>
<evidence type="ECO:0000313" key="3">
    <source>
        <dbReference type="Proteomes" id="UP000008722"/>
    </source>
</evidence>
<dbReference type="AlphaFoldDB" id="E4UAS0"/>
<dbReference type="KEGG" id="opr:Ocepr_2257"/>
<reference evidence="2 3" key="2">
    <citation type="journal article" date="2011" name="Stand. Genomic Sci.">
        <title>Complete genome sequence of Oceanithermus profundus type strain (506).</title>
        <authorList>
            <person name="Pati A."/>
            <person name="Zhang X."/>
            <person name="Lapidus A."/>
            <person name="Nolan M."/>
            <person name="Lucas S."/>
            <person name="Del Rio T.G."/>
            <person name="Tice H."/>
            <person name="Cheng J.F."/>
            <person name="Tapia R."/>
            <person name="Han C."/>
            <person name="Goodwin L."/>
            <person name="Pitluck S."/>
            <person name="Liolios K."/>
            <person name="Pagani I."/>
            <person name="Ivanova N."/>
            <person name="Mavromatis K."/>
            <person name="Chen A."/>
            <person name="Palaniappan K."/>
            <person name="Hauser L."/>
            <person name="Jeffries C.D."/>
            <person name="Brambilla E.M."/>
            <person name="Rohl A."/>
            <person name="Mwirichia R."/>
            <person name="Rohde M."/>
            <person name="Tindall B.J."/>
            <person name="Sikorski J."/>
            <person name="Wirth R."/>
            <person name="Goker M."/>
            <person name="Woyke T."/>
            <person name="Detter J.C."/>
            <person name="Bristow J."/>
            <person name="Eisen J.A."/>
            <person name="Markowitz V."/>
            <person name="Hugenholtz P."/>
            <person name="Kyrpides N.C."/>
            <person name="Klenk H.P."/>
            <person name="Land M."/>
        </authorList>
    </citation>
    <scope>NUCLEOTIDE SEQUENCE [LARGE SCALE GENOMIC DNA]</scope>
    <source>
        <strain evidence="3">DSM 14977 / NBRC 100410 / VKM B-2274 / 506</strain>
        <plasmid evidence="3">Plasmid pOCEPR01</plasmid>
    </source>
</reference>
<dbReference type="HOGENOM" id="CLU_058213_0_0_0"/>
<reference evidence="3" key="1">
    <citation type="submission" date="2010-11" db="EMBL/GenBank/DDBJ databases">
        <title>The complete sequence of plasmid of Oceanithermus profundus DSM 14977.</title>
        <authorList>
            <consortium name="US DOE Joint Genome Institute (JGI-PGF)"/>
            <person name="Lucas S."/>
            <person name="Copeland A."/>
            <person name="Lapidus A."/>
            <person name="Bruce D."/>
            <person name="Goodwin L."/>
            <person name="Pitluck S."/>
            <person name="Kyrpides N."/>
            <person name="Mavromatis K."/>
            <person name="Pagani I."/>
            <person name="Ivanova N."/>
            <person name="Zhang X."/>
            <person name="Brettin T."/>
            <person name="Detter J.C."/>
            <person name="Tapia R."/>
            <person name="Han C."/>
            <person name="Land M."/>
            <person name="Hauser L."/>
            <person name="Markowitz V."/>
            <person name="Cheng J.-F."/>
            <person name="Hugenholtz P."/>
            <person name="Woyke T."/>
            <person name="Wu D."/>
            <person name="Tindall B."/>
            <person name="Faehnrich R."/>
            <person name="Brambilla E."/>
            <person name="Klenk H.-P."/>
            <person name="Eisen J.A."/>
        </authorList>
    </citation>
    <scope>NUCLEOTIDE SEQUENCE [LARGE SCALE GENOMIC DNA]</scope>
    <source>
        <strain evidence="3">DSM 14977 / NBRC 100410 / VKM B-2274 / 506</strain>
        <plasmid evidence="3">Plasmid pOCEPR01</plasmid>
    </source>
</reference>
<protein>
    <submittedName>
        <fullName evidence="2">Uncharacterized protein</fullName>
    </submittedName>
</protein>
<gene>
    <name evidence="2" type="ordered locus">Ocepr_2257</name>
</gene>
<name>E4UAS0_OCEP5</name>
<evidence type="ECO:0000313" key="2">
    <source>
        <dbReference type="EMBL" id="ADR37705.1"/>
    </source>
</evidence>
<accession>E4UAS0</accession>
<dbReference type="OrthoDB" id="346163at2"/>
<sequence length="359" mass="40574">MEAAEPRPLTWLRTLGQKYPHAWDTLQKFRAMRGSKPELSWPNWVYVPVAGAYAVVSQGDFLTPADPRMLDVSSVAALGAWRMTKGIYRYDPVLFEELWASEYEGPITLEPLRQLPEWAVYIETPGITIWRGAAQLHGFFAFLEFDLNTHHNELYLVWDVDMENEGAALISTVLHLDHPTLEDSLRYGAEEGITNVDKLSPELRRSLEKAHGAPLEELNERSTELNLEVAKRAVSLLLYLIASGDVRPAKPGQPEKPHRPQPTTRKGKSKLAAAPGPRHWDVGVRFGNLLRGAYARSGSANASGTSKRPHVRRAHWHGYWVGPRSKPEERRLELRWLPPILVGASRDEELPSVIWRVKA</sequence>
<dbReference type="Proteomes" id="UP000008722">
    <property type="component" value="Plasmid pOCEPR01"/>
</dbReference>
<keyword evidence="2" id="KW-0614">Plasmid</keyword>
<dbReference type="Pfam" id="PF26125">
    <property type="entry name" value="AcrVA2-like"/>
    <property type="match status" value="1"/>
</dbReference>
<dbReference type="CDD" id="cd22987">
    <property type="entry name" value="AcrVA2-like"/>
    <property type="match status" value="1"/>
</dbReference>
<dbReference type="EMBL" id="CP002362">
    <property type="protein sequence ID" value="ADR37705.1"/>
    <property type="molecule type" value="Genomic_DNA"/>
</dbReference>
<geneLocation type="plasmid" evidence="2 3">
    <name>pOCEPR01</name>
</geneLocation>
<dbReference type="RefSeq" id="WP_013449685.1">
    <property type="nucleotide sequence ID" value="NC_014753.1"/>
</dbReference>
<evidence type="ECO:0000256" key="1">
    <source>
        <dbReference type="SAM" id="MobiDB-lite"/>
    </source>
</evidence>